<name>A0A1H4U9P2_TSUTY</name>
<protein>
    <submittedName>
        <fullName evidence="1">Uncharacterized protein</fullName>
    </submittedName>
</protein>
<sequence>MSGSKGLVLSKIETLGLVLRQARVCTHELPDEIWDAYVDLRETVERSDL</sequence>
<proteinExistence type="predicted"/>
<dbReference type="Proteomes" id="UP000182241">
    <property type="component" value="Unassembled WGS sequence"/>
</dbReference>
<keyword evidence="2" id="KW-1185">Reference proteome</keyword>
<dbReference type="AlphaFoldDB" id="A0A1H4U9P2"/>
<dbReference type="STRING" id="57704.SAMN04489793_2826"/>
<organism evidence="1 2">
    <name type="scientific">Tsukamurella tyrosinosolvens</name>
    <dbReference type="NCBI Taxonomy" id="57704"/>
    <lineage>
        <taxon>Bacteria</taxon>
        <taxon>Bacillati</taxon>
        <taxon>Actinomycetota</taxon>
        <taxon>Actinomycetes</taxon>
        <taxon>Mycobacteriales</taxon>
        <taxon>Tsukamurellaceae</taxon>
        <taxon>Tsukamurella</taxon>
    </lineage>
</organism>
<gene>
    <name evidence="1" type="ORF">SAMN04489793_2826</name>
</gene>
<reference evidence="2" key="1">
    <citation type="submission" date="2016-10" db="EMBL/GenBank/DDBJ databases">
        <authorList>
            <person name="Varghese N."/>
            <person name="Submissions S."/>
        </authorList>
    </citation>
    <scope>NUCLEOTIDE SEQUENCE [LARGE SCALE GENOMIC DNA]</scope>
    <source>
        <strain evidence="2">DSM 44234</strain>
    </source>
</reference>
<evidence type="ECO:0000313" key="1">
    <source>
        <dbReference type="EMBL" id="SEC65466.1"/>
    </source>
</evidence>
<dbReference type="EMBL" id="FNSA01000003">
    <property type="protein sequence ID" value="SEC65466.1"/>
    <property type="molecule type" value="Genomic_DNA"/>
</dbReference>
<accession>A0A1H4U9P2</accession>
<dbReference type="RefSeq" id="WP_156486408.1">
    <property type="nucleotide sequence ID" value="NZ_FNSA01000003.1"/>
</dbReference>
<evidence type="ECO:0000313" key="2">
    <source>
        <dbReference type="Proteomes" id="UP000182241"/>
    </source>
</evidence>